<dbReference type="Proteomes" id="UP000014417">
    <property type="component" value="Unassembled WGS sequence"/>
</dbReference>
<dbReference type="Pfam" id="PF13579">
    <property type="entry name" value="Glyco_trans_4_4"/>
    <property type="match status" value="1"/>
</dbReference>
<dbReference type="InterPro" id="IPR050194">
    <property type="entry name" value="Glycosyltransferase_grp1"/>
</dbReference>
<dbReference type="Gene3D" id="3.40.50.2000">
    <property type="entry name" value="Glycogen Phosphorylase B"/>
    <property type="match status" value="2"/>
</dbReference>
<reference evidence="5 6" key="1">
    <citation type="submission" date="2013-04" db="EMBL/GenBank/DDBJ databases">
        <title>The Genome Sequence of Propionimicrobium lymphophilum ACS-093-V-SCH5.</title>
        <authorList>
            <consortium name="The Broad Institute Genomics Platform"/>
            <person name="Earl A."/>
            <person name="Ward D."/>
            <person name="Feldgarden M."/>
            <person name="Gevers D."/>
            <person name="Saerens B."/>
            <person name="Vaneechoutte M."/>
            <person name="Walker B."/>
            <person name="Young S."/>
            <person name="Zeng Q."/>
            <person name="Gargeya S."/>
            <person name="Fitzgerald M."/>
            <person name="Haas B."/>
            <person name="Abouelleil A."/>
            <person name="Allen A.W."/>
            <person name="Alvarado L."/>
            <person name="Arachchi H.M."/>
            <person name="Berlin A.M."/>
            <person name="Chapman S.B."/>
            <person name="Gainer-Dewar J."/>
            <person name="Goldberg J."/>
            <person name="Griggs A."/>
            <person name="Gujja S."/>
            <person name="Hansen M."/>
            <person name="Howarth C."/>
            <person name="Imamovic A."/>
            <person name="Ireland A."/>
            <person name="Larimer J."/>
            <person name="McCowan C."/>
            <person name="Murphy C."/>
            <person name="Pearson M."/>
            <person name="Poon T.W."/>
            <person name="Priest M."/>
            <person name="Roberts A."/>
            <person name="Saif S."/>
            <person name="Shea T."/>
            <person name="Sisk P."/>
            <person name="Sykes S."/>
            <person name="Wortman J."/>
            <person name="Nusbaum C."/>
            <person name="Birren B."/>
        </authorList>
    </citation>
    <scope>NUCLEOTIDE SEQUENCE [LARGE SCALE GENOMIC DNA]</scope>
    <source>
        <strain evidence="5 6">ACS-093-V-SCH5</strain>
    </source>
</reference>
<feature type="domain" description="Glycosyl transferase family 1" evidence="3">
    <location>
        <begin position="185"/>
        <end position="324"/>
    </location>
</feature>
<proteinExistence type="predicted"/>
<evidence type="ECO:0008006" key="7">
    <source>
        <dbReference type="Google" id="ProtNLM"/>
    </source>
</evidence>
<dbReference type="AlphaFoldDB" id="S2W218"/>
<protein>
    <recommendedName>
        <fullName evidence="7">Glycosyl transferase family 1 domain-containing protein</fullName>
    </recommendedName>
</protein>
<evidence type="ECO:0000313" key="6">
    <source>
        <dbReference type="Proteomes" id="UP000014417"/>
    </source>
</evidence>
<name>S2W218_9ACTN</name>
<dbReference type="Pfam" id="PF00534">
    <property type="entry name" value="Glycos_transf_1"/>
    <property type="match status" value="1"/>
</dbReference>
<evidence type="ECO:0000256" key="2">
    <source>
        <dbReference type="ARBA" id="ARBA00022679"/>
    </source>
</evidence>
<evidence type="ECO:0000256" key="1">
    <source>
        <dbReference type="ARBA" id="ARBA00022676"/>
    </source>
</evidence>
<keyword evidence="2" id="KW-0808">Transferase</keyword>
<evidence type="ECO:0000259" key="3">
    <source>
        <dbReference type="Pfam" id="PF00534"/>
    </source>
</evidence>
<gene>
    <name evidence="5" type="ORF">HMPREF9306_00707</name>
</gene>
<dbReference type="RefSeq" id="WP_016455551.1">
    <property type="nucleotide sequence ID" value="NZ_KE150269.1"/>
</dbReference>
<evidence type="ECO:0000259" key="4">
    <source>
        <dbReference type="Pfam" id="PF13579"/>
    </source>
</evidence>
<dbReference type="SUPFAM" id="SSF53756">
    <property type="entry name" value="UDP-Glycosyltransferase/glycogen phosphorylase"/>
    <property type="match status" value="1"/>
</dbReference>
<keyword evidence="1" id="KW-0328">Glycosyltransferase</keyword>
<comment type="caution">
    <text evidence="5">The sequence shown here is derived from an EMBL/GenBank/DDBJ whole genome shotgun (WGS) entry which is preliminary data.</text>
</comment>
<dbReference type="PANTHER" id="PTHR45947:SF3">
    <property type="entry name" value="SULFOQUINOVOSYL TRANSFERASE SQD2"/>
    <property type="match status" value="1"/>
</dbReference>
<dbReference type="HOGENOM" id="CLU_009583_10_1_11"/>
<feature type="domain" description="Glycosyltransferase subfamily 4-like N-terminal" evidence="4">
    <location>
        <begin position="15"/>
        <end position="169"/>
    </location>
</feature>
<dbReference type="EMBL" id="AGZR01000005">
    <property type="protein sequence ID" value="EPD33176.1"/>
    <property type="molecule type" value="Genomic_DNA"/>
</dbReference>
<accession>S2W218</accession>
<dbReference type="InterPro" id="IPR028098">
    <property type="entry name" value="Glyco_trans_4-like_N"/>
</dbReference>
<sequence>MRIAQLANFVSPTSGGMKVAIDQLGKGYVKDGHERLLIIPGNKDRVFEDDYGTTVTIRSPRVNSVYRMIFRPDKVSNILDEFRPDAIECSDKWTLTGSAKWAKRNSASSVLLSHEHLDDMLSDWLGTRFGVTKAVKALNRSLARKFDAVVVTSDYSRGDFAGIDVDLRKVSLGVDLETFSPCFGLPASPLKLCYAGRMSHEKYPHLAIGAAVELARRNVPFELHVFGKGPDLAKMQKLAEGAPVYFHGFLSGRQELAERYASSHIALSVCPTETFGLAVLESLACGTPVVTADRGGASELIDPDCGEKGEPSPEGIADAVERLAGRLSDEVRKAARRRAEEFSWEKSAKKMLEVHESLRTNS</sequence>
<organism evidence="5 6">
    <name type="scientific">Propionimicrobium lymphophilum ACS-093-V-SCH5</name>
    <dbReference type="NCBI Taxonomy" id="883161"/>
    <lineage>
        <taxon>Bacteria</taxon>
        <taxon>Bacillati</taxon>
        <taxon>Actinomycetota</taxon>
        <taxon>Actinomycetes</taxon>
        <taxon>Propionibacteriales</taxon>
        <taxon>Propionibacteriaceae</taxon>
        <taxon>Propionimicrobium</taxon>
    </lineage>
</organism>
<evidence type="ECO:0000313" key="5">
    <source>
        <dbReference type="EMBL" id="EPD33176.1"/>
    </source>
</evidence>
<dbReference type="InterPro" id="IPR001296">
    <property type="entry name" value="Glyco_trans_1"/>
</dbReference>
<dbReference type="GO" id="GO:1901137">
    <property type="term" value="P:carbohydrate derivative biosynthetic process"/>
    <property type="evidence" value="ECO:0007669"/>
    <property type="project" value="UniProtKB-ARBA"/>
</dbReference>
<dbReference type="STRING" id="883161.HMPREF9306_00707"/>
<dbReference type="PANTHER" id="PTHR45947">
    <property type="entry name" value="SULFOQUINOVOSYL TRANSFERASE SQD2"/>
    <property type="match status" value="1"/>
</dbReference>
<dbReference type="GO" id="GO:0016757">
    <property type="term" value="F:glycosyltransferase activity"/>
    <property type="evidence" value="ECO:0007669"/>
    <property type="project" value="UniProtKB-KW"/>
</dbReference>
<keyword evidence="6" id="KW-1185">Reference proteome</keyword>